<dbReference type="Proteomes" id="UP001150942">
    <property type="component" value="Unassembled WGS sequence"/>
</dbReference>
<dbReference type="AlphaFoldDB" id="A0A9W9MKN1"/>
<comment type="caution">
    <text evidence="1">The sequence shown here is derived from an EMBL/GenBank/DDBJ whole genome shotgun (WGS) entry which is preliminary data.</text>
</comment>
<sequence length="107" mass="11820">SLFATAIWGYAHGPIPDNNPHWKLKTSRNEYISRREQALALTSRRPQAPMVTLNHHITLANENSCDISVQAAQMCGTSFPHKGCLTRHILSFHAGAAALPLSFRVTT</sequence>
<protein>
    <submittedName>
        <fullName evidence="1">Uncharacterized protein</fullName>
    </submittedName>
</protein>
<gene>
    <name evidence="1" type="ORF">N7449_005117</name>
</gene>
<organism evidence="1 2">
    <name type="scientific">Penicillium cf. viridicatum</name>
    <dbReference type="NCBI Taxonomy" id="2972119"/>
    <lineage>
        <taxon>Eukaryota</taxon>
        <taxon>Fungi</taxon>
        <taxon>Dikarya</taxon>
        <taxon>Ascomycota</taxon>
        <taxon>Pezizomycotina</taxon>
        <taxon>Eurotiomycetes</taxon>
        <taxon>Eurotiomycetidae</taxon>
        <taxon>Eurotiales</taxon>
        <taxon>Aspergillaceae</taxon>
        <taxon>Penicillium</taxon>
    </lineage>
</organism>
<keyword evidence="2" id="KW-1185">Reference proteome</keyword>
<evidence type="ECO:0000313" key="1">
    <source>
        <dbReference type="EMBL" id="KAJ5203038.1"/>
    </source>
</evidence>
<dbReference type="OrthoDB" id="5233426at2759"/>
<reference evidence="1" key="2">
    <citation type="journal article" date="2023" name="IMA Fungus">
        <title>Comparative genomic study of the Penicillium genus elucidates a diverse pangenome and 15 lateral gene transfer events.</title>
        <authorList>
            <person name="Petersen C."/>
            <person name="Sorensen T."/>
            <person name="Nielsen M.R."/>
            <person name="Sondergaard T.E."/>
            <person name="Sorensen J.L."/>
            <person name="Fitzpatrick D.A."/>
            <person name="Frisvad J.C."/>
            <person name="Nielsen K.L."/>
        </authorList>
    </citation>
    <scope>NUCLEOTIDE SEQUENCE</scope>
    <source>
        <strain evidence="1">IBT 20477</strain>
    </source>
</reference>
<reference evidence="1" key="1">
    <citation type="submission" date="2022-11" db="EMBL/GenBank/DDBJ databases">
        <authorList>
            <person name="Petersen C."/>
        </authorList>
    </citation>
    <scope>NUCLEOTIDE SEQUENCE</scope>
    <source>
        <strain evidence="1">IBT 20477</strain>
    </source>
</reference>
<name>A0A9W9MKN1_9EURO</name>
<feature type="non-terminal residue" evidence="1">
    <location>
        <position position="1"/>
    </location>
</feature>
<proteinExistence type="predicted"/>
<accession>A0A9W9MKN1</accession>
<dbReference type="EMBL" id="JAPQKQ010000003">
    <property type="protein sequence ID" value="KAJ5203038.1"/>
    <property type="molecule type" value="Genomic_DNA"/>
</dbReference>
<evidence type="ECO:0000313" key="2">
    <source>
        <dbReference type="Proteomes" id="UP001150942"/>
    </source>
</evidence>